<gene>
    <name evidence="2" type="ORF">IFM53868_06353</name>
</gene>
<reference evidence="2 3" key="1">
    <citation type="submission" date="2020-01" db="EMBL/GenBank/DDBJ databases">
        <title>Draft genome sequence of Aspergillus udagawae IFM 53868.</title>
        <authorList>
            <person name="Takahashi H."/>
            <person name="Yaguchi T."/>
        </authorList>
    </citation>
    <scope>NUCLEOTIDE SEQUENCE [LARGE SCALE GENOMIC DNA]</scope>
    <source>
        <strain evidence="2 3">IFM 53868</strain>
    </source>
</reference>
<feature type="domain" description="Amine oxidase" evidence="1">
    <location>
        <begin position="122"/>
        <end position="225"/>
    </location>
</feature>
<organism evidence="2 3">
    <name type="scientific">Aspergillus udagawae</name>
    <dbReference type="NCBI Taxonomy" id="91492"/>
    <lineage>
        <taxon>Eukaryota</taxon>
        <taxon>Fungi</taxon>
        <taxon>Dikarya</taxon>
        <taxon>Ascomycota</taxon>
        <taxon>Pezizomycotina</taxon>
        <taxon>Eurotiomycetes</taxon>
        <taxon>Eurotiomycetidae</taxon>
        <taxon>Eurotiales</taxon>
        <taxon>Aspergillaceae</taxon>
        <taxon>Aspergillus</taxon>
        <taxon>Aspergillus subgen. Fumigati</taxon>
    </lineage>
</organism>
<name>A0ABQ1AZL8_9EURO</name>
<dbReference type="InterPro" id="IPR002937">
    <property type="entry name" value="Amino_oxidase"/>
</dbReference>
<dbReference type="EMBL" id="BLKG01000071">
    <property type="protein sequence ID" value="GFF90989.1"/>
    <property type="molecule type" value="Genomic_DNA"/>
</dbReference>
<accession>A0ABQ1AZL8</accession>
<comment type="caution">
    <text evidence="2">The sequence shown here is derived from an EMBL/GenBank/DDBJ whole genome shotgun (WGS) entry which is preliminary data.</text>
</comment>
<protein>
    <submittedName>
        <fullName evidence="2">Amine oxidase</fullName>
    </submittedName>
</protein>
<sequence length="645" mass="70894">MGKTFGVAVIWGRHGRAGRHQRPHQPRLLSFGGQLELGGGYVHWTQPNIWCELQRHRLTVQPPLEAGRSFWLADGKVHTSSTEEIMAVAAHLLVPLFADARARFPSPTDPTLVDKQGIAQLLHAVAVYFGEFFAFFETAGTWAVQGGTKKVADAILAESAAELRLSTPVDAVHDHGRRVIISMRAGDRAQSRAAVLPIPLNTLSNVKIITELTPAARAIIDRKNPVRSHKIWIRVRGEVEPFAIFSPPGQSPINAARTEKHHEGDTIVLCMFSDADLIDPTDRTANAPHSPSLPEDCHPVDQLLPEVGRNILELLGSIEWFSWMSCSATILMRPHAGAAPYQDYGYASLKHCSLNGPAHAIPREPTVEDSIIARAQSRQHTVTSLWFQDVLGDVVDLAVNHAGSIVVLLWRSLTLMALLALALQGLMAGAPEYNDFEQHYDAVTTLIASWRSTFGGITPTTLSGLDRLPARVRRCVLFGATDGDLAILLFHKLVRQVQQHLGDRTLLTAHARFHAKLSSAIPYCHEQRLISATHISYLASTNLAVSSPGFQGGRGLKANVQDIDAHLQPALVVKPYALAAETFADNIKELMPRLETKALVEMTSGLNRCLQGLQTLEDTLIMFPDSEYLENLHNTLSARHNANYY</sequence>
<dbReference type="Gene3D" id="3.50.50.60">
    <property type="entry name" value="FAD/NAD(P)-binding domain"/>
    <property type="match status" value="1"/>
</dbReference>
<evidence type="ECO:0000259" key="1">
    <source>
        <dbReference type="Pfam" id="PF01593"/>
    </source>
</evidence>
<proteinExistence type="predicted"/>
<dbReference type="InterPro" id="IPR036188">
    <property type="entry name" value="FAD/NAD-bd_sf"/>
</dbReference>
<dbReference type="Proteomes" id="UP000465266">
    <property type="component" value="Unassembled WGS sequence"/>
</dbReference>
<keyword evidence="3" id="KW-1185">Reference proteome</keyword>
<evidence type="ECO:0000313" key="3">
    <source>
        <dbReference type="Proteomes" id="UP000465266"/>
    </source>
</evidence>
<evidence type="ECO:0000313" key="2">
    <source>
        <dbReference type="EMBL" id="GFF90989.1"/>
    </source>
</evidence>
<dbReference type="Pfam" id="PF01593">
    <property type="entry name" value="Amino_oxidase"/>
    <property type="match status" value="1"/>
</dbReference>
<dbReference type="SUPFAM" id="SSF51905">
    <property type="entry name" value="FAD/NAD(P)-binding domain"/>
    <property type="match status" value="1"/>
</dbReference>